<accession>A0A481YP86</accession>
<proteinExistence type="predicted"/>
<name>A0A481YP86_9VIRU</name>
<reference evidence="1" key="1">
    <citation type="journal article" date="2019" name="MBio">
        <title>Virus Genomes from Deep Sea Sediments Expand the Ocean Megavirome and Support Independent Origins of Viral Gigantism.</title>
        <authorList>
            <person name="Backstrom D."/>
            <person name="Yutin N."/>
            <person name="Jorgensen S.L."/>
            <person name="Dharamshi J."/>
            <person name="Homa F."/>
            <person name="Zaremba-Niedwiedzka K."/>
            <person name="Spang A."/>
            <person name="Wolf Y.I."/>
            <person name="Koonin E.V."/>
            <person name="Ettema T.J."/>
        </authorList>
    </citation>
    <scope>NUCLEOTIDE SEQUENCE</scope>
</reference>
<dbReference type="EMBL" id="MK500299">
    <property type="protein sequence ID" value="QBK84880.1"/>
    <property type="molecule type" value="Genomic_DNA"/>
</dbReference>
<evidence type="ECO:0000313" key="1">
    <source>
        <dbReference type="EMBL" id="QBK84880.1"/>
    </source>
</evidence>
<gene>
    <name evidence="1" type="ORF">LCDPAC02_00790</name>
</gene>
<sequence length="149" mass="17589">MYLRIAKVPNRFECIFRKFDIENFVYEIYLLDNLPKNGNNIYEIDINIDEAINILEDNCLKSCKLDNIEAFVFEGKNLNDLIDILQELLNTEFILIENITNINANDILDYNELANIVTSKLENLNIDLEDIFLIKKFSNFIKKKIKDFK</sequence>
<organism evidence="1">
    <name type="scientific">Pithovirus LCDPAC02</name>
    <dbReference type="NCBI Taxonomy" id="2506601"/>
    <lineage>
        <taxon>Viruses</taxon>
        <taxon>Pithoviruses</taxon>
    </lineage>
</organism>
<protein>
    <submittedName>
        <fullName evidence="1">Uncharacterized protein</fullName>
    </submittedName>
</protein>